<reference evidence="1" key="1">
    <citation type="submission" date="2021-05" db="EMBL/GenBank/DDBJ databases">
        <authorList>
            <person name="Alioto T."/>
            <person name="Alioto T."/>
            <person name="Gomez Garrido J."/>
        </authorList>
    </citation>
    <scope>NUCLEOTIDE SEQUENCE</scope>
</reference>
<dbReference type="AlphaFoldDB" id="A0A8D9BAU6"/>
<evidence type="ECO:0000313" key="1">
    <source>
        <dbReference type="EMBL" id="CAG6779755.1"/>
    </source>
</evidence>
<accession>A0A8D9BAU6</accession>
<proteinExistence type="predicted"/>
<dbReference type="EMBL" id="HBUF01615448">
    <property type="protein sequence ID" value="CAG6779755.1"/>
    <property type="molecule type" value="Transcribed_RNA"/>
</dbReference>
<organism evidence="1">
    <name type="scientific">Cacopsylla melanoneura</name>
    <dbReference type="NCBI Taxonomy" id="428564"/>
    <lineage>
        <taxon>Eukaryota</taxon>
        <taxon>Metazoa</taxon>
        <taxon>Ecdysozoa</taxon>
        <taxon>Arthropoda</taxon>
        <taxon>Hexapoda</taxon>
        <taxon>Insecta</taxon>
        <taxon>Pterygota</taxon>
        <taxon>Neoptera</taxon>
        <taxon>Paraneoptera</taxon>
        <taxon>Hemiptera</taxon>
        <taxon>Sternorrhyncha</taxon>
        <taxon>Psylloidea</taxon>
        <taxon>Psyllidae</taxon>
        <taxon>Psyllinae</taxon>
        <taxon>Cacopsylla</taxon>
    </lineage>
</organism>
<name>A0A8D9BAU6_9HEMI</name>
<protein>
    <submittedName>
        <fullName evidence="1">Uncharacterized protein</fullName>
    </submittedName>
</protein>
<sequence length="119" mass="13963">MEPQPRFRMPTTYMAHRREPNTKIDYMMDILTISARNDHKTIHPKLLRDLLLYFQTDPDYDNTYLADSLTPLLPTLLTHRDPTVVEEVGTDYDNTYLTHRDPTVVEELGTFEILPLLKS</sequence>